<organism evidence="2 3">
    <name type="scientific">Ostreobium quekettii</name>
    <dbReference type="NCBI Taxonomy" id="121088"/>
    <lineage>
        <taxon>Eukaryota</taxon>
        <taxon>Viridiplantae</taxon>
        <taxon>Chlorophyta</taxon>
        <taxon>core chlorophytes</taxon>
        <taxon>Ulvophyceae</taxon>
        <taxon>TCBD clade</taxon>
        <taxon>Bryopsidales</taxon>
        <taxon>Ostreobineae</taxon>
        <taxon>Ostreobiaceae</taxon>
        <taxon>Ostreobium</taxon>
    </lineage>
</organism>
<dbReference type="Proteomes" id="UP000708148">
    <property type="component" value="Unassembled WGS sequence"/>
</dbReference>
<protein>
    <submittedName>
        <fullName evidence="2">Uncharacterized protein</fullName>
    </submittedName>
</protein>
<reference evidence="2" key="1">
    <citation type="submission" date="2020-12" db="EMBL/GenBank/DDBJ databases">
        <authorList>
            <person name="Iha C."/>
        </authorList>
    </citation>
    <scope>NUCLEOTIDE SEQUENCE</scope>
</reference>
<gene>
    <name evidence="2" type="ORF">OSTQU699_LOCUS8180</name>
</gene>
<evidence type="ECO:0000256" key="1">
    <source>
        <dbReference type="SAM" id="Phobius"/>
    </source>
</evidence>
<keyword evidence="1" id="KW-0812">Transmembrane</keyword>
<comment type="caution">
    <text evidence="2">The sequence shown here is derived from an EMBL/GenBank/DDBJ whole genome shotgun (WGS) entry which is preliminary data.</text>
</comment>
<name>A0A8S1J676_9CHLO</name>
<dbReference type="EMBL" id="CAJHUC010001962">
    <property type="protein sequence ID" value="CAD7702823.1"/>
    <property type="molecule type" value="Genomic_DNA"/>
</dbReference>
<keyword evidence="1" id="KW-1133">Transmembrane helix</keyword>
<evidence type="ECO:0000313" key="2">
    <source>
        <dbReference type="EMBL" id="CAD7702823.1"/>
    </source>
</evidence>
<feature type="transmembrane region" description="Helical" evidence="1">
    <location>
        <begin position="12"/>
        <end position="29"/>
    </location>
</feature>
<keyword evidence="3" id="KW-1185">Reference proteome</keyword>
<accession>A0A8S1J676</accession>
<feature type="non-terminal residue" evidence="2">
    <location>
        <position position="72"/>
    </location>
</feature>
<keyword evidence="1" id="KW-0472">Membrane</keyword>
<dbReference type="OrthoDB" id="10686612at2759"/>
<dbReference type="AlphaFoldDB" id="A0A8S1J676"/>
<feature type="transmembrane region" description="Helical" evidence="1">
    <location>
        <begin position="49"/>
        <end position="70"/>
    </location>
</feature>
<proteinExistence type="predicted"/>
<sequence>MNRWEDFKIVMYIYELWMLPLRVAWGTGYGRIQELKCYPLLDSSWTKGWTFWLDVTFDFLFAVDILLTLLSR</sequence>
<evidence type="ECO:0000313" key="3">
    <source>
        <dbReference type="Proteomes" id="UP000708148"/>
    </source>
</evidence>